<name>A0A561XPF9_ACIDE</name>
<accession>A0A561XPF9</accession>
<proteinExistence type="predicted"/>
<sequence length="84" mass="8937">MKPMTLTAWLWRAVLAAGVAGCAYTPPAPFVVVGNGKSVSINWENSTLGPDGALNAAEKHCARYGLGAELLAQVSRFEVIYRCV</sequence>
<dbReference type="EMBL" id="VJWE01000012">
    <property type="protein sequence ID" value="TWG37996.1"/>
    <property type="molecule type" value="Genomic_DNA"/>
</dbReference>
<reference evidence="2 3" key="1">
    <citation type="journal article" date="2015" name="Stand. Genomic Sci.">
        <title>Genomic Encyclopedia of Bacterial and Archaeal Type Strains, Phase III: the genomes of soil and plant-associated and newly described type strains.</title>
        <authorList>
            <person name="Whitman W.B."/>
            <person name="Woyke T."/>
            <person name="Klenk H.P."/>
            <person name="Zhou Y."/>
            <person name="Lilburn T.G."/>
            <person name="Beck B.J."/>
            <person name="De Vos P."/>
            <person name="Vandamme P."/>
            <person name="Eisen J.A."/>
            <person name="Garrity G."/>
            <person name="Hugenholtz P."/>
            <person name="Kyrpides N.C."/>
        </authorList>
    </citation>
    <scope>NUCLEOTIDE SEQUENCE [LARGE SCALE GENOMIC DNA]</scope>
    <source>
        <strain evidence="2 3">DSM 64</strain>
    </source>
</reference>
<comment type="caution">
    <text evidence="2">The sequence shown here is derived from an EMBL/GenBank/DDBJ whole genome shotgun (WGS) entry which is preliminary data.</text>
</comment>
<protein>
    <recommendedName>
        <fullName evidence="4">YecR-like lipoprotein</fullName>
    </recommendedName>
</protein>
<evidence type="ECO:0000256" key="1">
    <source>
        <dbReference type="SAM" id="SignalP"/>
    </source>
</evidence>
<keyword evidence="1" id="KW-0732">Signal</keyword>
<dbReference type="Proteomes" id="UP000321485">
    <property type="component" value="Unassembled WGS sequence"/>
</dbReference>
<evidence type="ECO:0000313" key="3">
    <source>
        <dbReference type="Proteomes" id="UP000321485"/>
    </source>
</evidence>
<organism evidence="2 3">
    <name type="scientific">Acidovorax delafieldii</name>
    <name type="common">Pseudomonas delafieldii</name>
    <dbReference type="NCBI Taxonomy" id="47920"/>
    <lineage>
        <taxon>Bacteria</taxon>
        <taxon>Pseudomonadati</taxon>
        <taxon>Pseudomonadota</taxon>
        <taxon>Betaproteobacteria</taxon>
        <taxon>Burkholderiales</taxon>
        <taxon>Comamonadaceae</taxon>
        <taxon>Acidovorax</taxon>
    </lineage>
</organism>
<dbReference type="AlphaFoldDB" id="A0A561XPF9"/>
<feature type="signal peptide" evidence="1">
    <location>
        <begin position="1"/>
        <end position="22"/>
    </location>
</feature>
<evidence type="ECO:0000313" key="2">
    <source>
        <dbReference type="EMBL" id="TWG37996.1"/>
    </source>
</evidence>
<evidence type="ECO:0008006" key="4">
    <source>
        <dbReference type="Google" id="ProtNLM"/>
    </source>
</evidence>
<gene>
    <name evidence="2" type="ORF">ATF69_1934</name>
</gene>
<feature type="chain" id="PRO_5021786143" description="YecR-like lipoprotein" evidence="1">
    <location>
        <begin position="23"/>
        <end position="84"/>
    </location>
</feature>